<dbReference type="PANTHER" id="PTHR19328:SF75">
    <property type="entry name" value="ALDOSE SUGAR DEHYDROGENASE YLII"/>
    <property type="match status" value="1"/>
</dbReference>
<dbReference type="EMBL" id="UINC01057404">
    <property type="protein sequence ID" value="SVB78497.1"/>
    <property type="molecule type" value="Genomic_DNA"/>
</dbReference>
<evidence type="ECO:0000313" key="2">
    <source>
        <dbReference type="EMBL" id="SVB78497.1"/>
    </source>
</evidence>
<reference evidence="2" key="1">
    <citation type="submission" date="2018-05" db="EMBL/GenBank/DDBJ databases">
        <authorList>
            <person name="Lanie J.A."/>
            <person name="Ng W.-L."/>
            <person name="Kazmierczak K.M."/>
            <person name="Andrzejewski T.M."/>
            <person name="Davidsen T.M."/>
            <person name="Wayne K.J."/>
            <person name="Tettelin H."/>
            <person name="Glass J.I."/>
            <person name="Rusch D."/>
            <person name="Podicherti R."/>
            <person name="Tsui H.-C.T."/>
            <person name="Winkler M.E."/>
        </authorList>
    </citation>
    <scope>NUCLEOTIDE SEQUENCE</scope>
</reference>
<gene>
    <name evidence="2" type="ORF">METZ01_LOCUS231351</name>
</gene>
<feature type="non-terminal residue" evidence="2">
    <location>
        <position position="1"/>
    </location>
</feature>
<dbReference type="SUPFAM" id="SSF50952">
    <property type="entry name" value="Soluble quinoprotein glucose dehydrogenase"/>
    <property type="match status" value="1"/>
</dbReference>
<dbReference type="AlphaFoldDB" id="A0A382GUX8"/>
<proteinExistence type="predicted"/>
<protein>
    <recommendedName>
        <fullName evidence="1">Glucose/Sorbosone dehydrogenase domain-containing protein</fullName>
    </recommendedName>
</protein>
<organism evidence="2">
    <name type="scientific">marine metagenome</name>
    <dbReference type="NCBI Taxonomy" id="408172"/>
    <lineage>
        <taxon>unclassified sequences</taxon>
        <taxon>metagenomes</taxon>
        <taxon>ecological metagenomes</taxon>
    </lineage>
</organism>
<sequence length="402" mass="46175">VLIVLILVIRSLYLRPRVALNRMAPAEPFNLPTHIVPFPRDNSRFAVTEKPGTIKWIYKTSRKSEGILLDISQKVYSEGWEEGLLSIAFDPQFEENSFYYVFYSLDNPKKSRISRFTMNPDYTTDLSSELVILEIKKFGDGHNGGMLEFGKDQYLYASIGYGGWFSKEEMEFLQARTTLYGTVIRIDVRDATTDQPYEIPLDNPFIQEPDTPDEIWAYGLRNLWRFSFDRKTGKMYGGDVGEVTYEEINLIKKGGNYGWAKMEGPVCYPPEEVQNCDRSEIEMPIAALDRFISRTVTGGYVYRGKNLPWLEGKYVFGDFLRGMMYISIDNPSEIISYPKILLYKLPIHYGPNKGSTMFFTSFGEDTDGELYVVNLQGGVYQIEEIGFVDAVKGFLYMVGNFR</sequence>
<dbReference type="Pfam" id="PF07995">
    <property type="entry name" value="GSDH"/>
    <property type="match status" value="1"/>
</dbReference>
<dbReference type="InterPro" id="IPR011041">
    <property type="entry name" value="Quinoprot_gluc/sorb_DH_b-prop"/>
</dbReference>
<dbReference type="InterPro" id="IPR011042">
    <property type="entry name" value="6-blade_b-propeller_TolB-like"/>
</dbReference>
<evidence type="ECO:0000259" key="1">
    <source>
        <dbReference type="Pfam" id="PF07995"/>
    </source>
</evidence>
<dbReference type="PANTHER" id="PTHR19328">
    <property type="entry name" value="HEDGEHOG-INTERACTING PROTEIN"/>
    <property type="match status" value="1"/>
</dbReference>
<dbReference type="InterPro" id="IPR012938">
    <property type="entry name" value="Glc/Sorbosone_DH"/>
</dbReference>
<accession>A0A382GUX8</accession>
<name>A0A382GUX8_9ZZZZ</name>
<dbReference type="Gene3D" id="2.120.10.30">
    <property type="entry name" value="TolB, C-terminal domain"/>
    <property type="match status" value="1"/>
</dbReference>
<feature type="domain" description="Glucose/Sorbosone dehydrogenase" evidence="1">
    <location>
        <begin position="41"/>
        <end position="319"/>
    </location>
</feature>